<accession>A0A3L8DYR1</accession>
<comment type="caution">
    <text evidence="2">The sequence shown here is derived from an EMBL/GenBank/DDBJ whole genome shotgun (WGS) entry which is preliminary data.</text>
</comment>
<proteinExistence type="predicted"/>
<gene>
    <name evidence="2" type="ORF">DMN91_001642</name>
</gene>
<dbReference type="EMBL" id="QOIP01000002">
    <property type="protein sequence ID" value="RLU25486.1"/>
    <property type="molecule type" value="Genomic_DNA"/>
</dbReference>
<dbReference type="Proteomes" id="UP000279307">
    <property type="component" value="Chromosome 2"/>
</dbReference>
<feature type="compositionally biased region" description="Basic and acidic residues" evidence="1">
    <location>
        <begin position="54"/>
        <end position="63"/>
    </location>
</feature>
<name>A0A3L8DYR1_OOCBI</name>
<evidence type="ECO:0000313" key="3">
    <source>
        <dbReference type="Proteomes" id="UP000279307"/>
    </source>
</evidence>
<sequence length="128" mass="14485">MVEPAFDGATPRQPRGDQYLDQEDAARAGQKLSWQSDPLGQEVPVTFQGATTGAERKGRDPVLGRDGTWGSMSWRTSPSSASMFSASSWRRMKMMIGRDDQRESENDDAYLHRKYISIYLQYGQVFNQ</sequence>
<reference evidence="2 3" key="1">
    <citation type="journal article" date="2018" name="Genome Res.">
        <title>The genomic architecture and molecular evolution of ant odorant receptors.</title>
        <authorList>
            <person name="McKenzie S.K."/>
            <person name="Kronauer D.J.C."/>
        </authorList>
    </citation>
    <scope>NUCLEOTIDE SEQUENCE [LARGE SCALE GENOMIC DNA]</scope>
    <source>
        <strain evidence="2">Clonal line C1</strain>
    </source>
</reference>
<organism evidence="2 3">
    <name type="scientific">Ooceraea biroi</name>
    <name type="common">Clonal raider ant</name>
    <name type="synonym">Cerapachys biroi</name>
    <dbReference type="NCBI Taxonomy" id="2015173"/>
    <lineage>
        <taxon>Eukaryota</taxon>
        <taxon>Metazoa</taxon>
        <taxon>Ecdysozoa</taxon>
        <taxon>Arthropoda</taxon>
        <taxon>Hexapoda</taxon>
        <taxon>Insecta</taxon>
        <taxon>Pterygota</taxon>
        <taxon>Neoptera</taxon>
        <taxon>Endopterygota</taxon>
        <taxon>Hymenoptera</taxon>
        <taxon>Apocrita</taxon>
        <taxon>Aculeata</taxon>
        <taxon>Formicoidea</taxon>
        <taxon>Formicidae</taxon>
        <taxon>Dorylinae</taxon>
        <taxon>Ooceraea</taxon>
    </lineage>
</organism>
<protein>
    <submittedName>
        <fullName evidence="2">Uncharacterized protein</fullName>
    </submittedName>
</protein>
<feature type="region of interest" description="Disordered" evidence="1">
    <location>
        <begin position="50"/>
        <end position="81"/>
    </location>
</feature>
<dbReference type="AlphaFoldDB" id="A0A3L8DYR1"/>
<evidence type="ECO:0000256" key="1">
    <source>
        <dbReference type="SAM" id="MobiDB-lite"/>
    </source>
</evidence>
<evidence type="ECO:0000313" key="2">
    <source>
        <dbReference type="EMBL" id="RLU25486.1"/>
    </source>
</evidence>